<evidence type="ECO:0000313" key="2">
    <source>
        <dbReference type="Proteomes" id="UP000663090"/>
    </source>
</evidence>
<dbReference type="EMBL" id="CP071091">
    <property type="protein sequence ID" value="QSQ12383.1"/>
    <property type="molecule type" value="Genomic_DNA"/>
</dbReference>
<dbReference type="SUPFAM" id="SSF50156">
    <property type="entry name" value="PDZ domain-like"/>
    <property type="match status" value="1"/>
</dbReference>
<dbReference type="Proteomes" id="UP000663090">
    <property type="component" value="Chromosome"/>
</dbReference>
<reference evidence="1 2" key="1">
    <citation type="submission" date="2021-02" db="EMBL/GenBank/DDBJ databases">
        <title>De Novo genome assembly of isolated myxobacteria.</title>
        <authorList>
            <person name="Stevens D.C."/>
        </authorList>
    </citation>
    <scope>NUCLEOTIDE SEQUENCE [LARGE SCALE GENOMIC DNA]</scope>
    <source>
        <strain evidence="1 2">SCHIC003</strain>
    </source>
</reference>
<gene>
    <name evidence="1" type="ORF">JY572_29045</name>
</gene>
<accession>A0ABX7N7P0</accession>
<dbReference type="InterPro" id="IPR036034">
    <property type="entry name" value="PDZ_sf"/>
</dbReference>
<protein>
    <recommendedName>
        <fullName evidence="3">General secretion pathway protein C</fullName>
    </recommendedName>
</protein>
<keyword evidence="2" id="KW-1185">Reference proteome</keyword>
<dbReference type="RefSeq" id="WP_206714112.1">
    <property type="nucleotide sequence ID" value="NZ_CP071091.1"/>
</dbReference>
<organism evidence="1 2">
    <name type="scientific">Myxococcus landrumensis</name>
    <dbReference type="NCBI Taxonomy" id="2813577"/>
    <lineage>
        <taxon>Bacteria</taxon>
        <taxon>Pseudomonadati</taxon>
        <taxon>Myxococcota</taxon>
        <taxon>Myxococcia</taxon>
        <taxon>Myxococcales</taxon>
        <taxon>Cystobacterineae</taxon>
        <taxon>Myxococcaceae</taxon>
        <taxon>Myxococcus</taxon>
    </lineage>
</organism>
<dbReference type="Gene3D" id="2.30.42.10">
    <property type="match status" value="1"/>
</dbReference>
<evidence type="ECO:0000313" key="1">
    <source>
        <dbReference type="EMBL" id="QSQ12383.1"/>
    </source>
</evidence>
<name>A0ABX7N7P0_9BACT</name>
<proteinExistence type="predicted"/>
<sequence>MKPMFRKSLWLFGIAFVPVTAMAAGLLFVSKLMHETPADPTVPLQEGLAKAGDVRQVSEHGYEVTVATSLTEQLSQQNESPATQARIVPAFTEGKATGFKLFAIRPGSIYARLGLENGDIIQRVNGHSLDTPQKAMTAYTESQDVRRVEVDLLRDGVVLHKVYDLK</sequence>
<evidence type="ECO:0008006" key="3">
    <source>
        <dbReference type="Google" id="ProtNLM"/>
    </source>
</evidence>